<dbReference type="Proteomes" id="UP000186583">
    <property type="component" value="Unassembled WGS sequence"/>
</dbReference>
<sequence>MTFKTLIFAHRLPGVSPAEFKDHYDNFHIPMVRDMTGALFPLTHTRQYIRRVEDGTARVLVGSQEDFDYDVVAEMVFEDEAAFGAFCGVLAEEENARRIDEDEKTFLDRSRCRVVVLGETDVTVRVG</sequence>
<dbReference type="SUPFAM" id="SSF54909">
    <property type="entry name" value="Dimeric alpha+beta barrel"/>
    <property type="match status" value="1"/>
</dbReference>
<dbReference type="Gene3D" id="3.30.70.100">
    <property type="match status" value="1"/>
</dbReference>
<evidence type="ECO:0000313" key="4">
    <source>
        <dbReference type="Proteomes" id="UP000186583"/>
    </source>
</evidence>
<name>A0A1Q8S175_9PEZI</name>
<dbReference type="OrthoDB" id="2519291at2759"/>
<evidence type="ECO:0000256" key="1">
    <source>
        <dbReference type="ARBA" id="ARBA00005986"/>
    </source>
</evidence>
<feature type="domain" description="EthD" evidence="2">
    <location>
        <begin position="13"/>
        <end position="110"/>
    </location>
</feature>
<dbReference type="EMBL" id="MPGH01000044">
    <property type="protein sequence ID" value="OLN94351.1"/>
    <property type="molecule type" value="Genomic_DNA"/>
</dbReference>
<evidence type="ECO:0000259" key="2">
    <source>
        <dbReference type="Pfam" id="PF07110"/>
    </source>
</evidence>
<dbReference type="Pfam" id="PF07110">
    <property type="entry name" value="EthD"/>
    <property type="match status" value="1"/>
</dbReference>
<evidence type="ECO:0000313" key="3">
    <source>
        <dbReference type="EMBL" id="OLN94351.1"/>
    </source>
</evidence>
<reference evidence="3 4" key="1">
    <citation type="submission" date="2016-11" db="EMBL/GenBank/DDBJ databases">
        <title>Draft Genome Assembly of Colletotrichum chlorophyti a pathogen of herbaceous plants.</title>
        <authorList>
            <person name="Gan P."/>
            <person name="Narusaka M."/>
            <person name="Tsushima A."/>
            <person name="Narusaka Y."/>
            <person name="Takano Y."/>
            <person name="Shirasu K."/>
        </authorList>
    </citation>
    <scope>NUCLEOTIDE SEQUENCE [LARGE SCALE GENOMIC DNA]</scope>
    <source>
        <strain evidence="3 4">NTL11</strain>
    </source>
</reference>
<dbReference type="AlphaFoldDB" id="A0A1Q8S175"/>
<dbReference type="GO" id="GO:0016491">
    <property type="term" value="F:oxidoreductase activity"/>
    <property type="evidence" value="ECO:0007669"/>
    <property type="project" value="InterPro"/>
</dbReference>
<protein>
    <recommendedName>
        <fullName evidence="2">EthD domain-containing protein</fullName>
    </recommendedName>
</protein>
<dbReference type="STRING" id="708187.A0A1Q8S175"/>
<comment type="similarity">
    <text evidence="1">Belongs to the tpcK family.</text>
</comment>
<accession>A0A1Q8S175</accession>
<organism evidence="3 4">
    <name type="scientific">Colletotrichum chlorophyti</name>
    <dbReference type="NCBI Taxonomy" id="708187"/>
    <lineage>
        <taxon>Eukaryota</taxon>
        <taxon>Fungi</taxon>
        <taxon>Dikarya</taxon>
        <taxon>Ascomycota</taxon>
        <taxon>Pezizomycotina</taxon>
        <taxon>Sordariomycetes</taxon>
        <taxon>Hypocreomycetidae</taxon>
        <taxon>Glomerellales</taxon>
        <taxon>Glomerellaceae</taxon>
        <taxon>Colletotrichum</taxon>
    </lineage>
</organism>
<comment type="caution">
    <text evidence="3">The sequence shown here is derived from an EMBL/GenBank/DDBJ whole genome shotgun (WGS) entry which is preliminary data.</text>
</comment>
<gene>
    <name evidence="3" type="ORF">CCHL11_02945</name>
</gene>
<keyword evidence="4" id="KW-1185">Reference proteome</keyword>
<proteinExistence type="inferred from homology"/>
<dbReference type="InterPro" id="IPR011008">
    <property type="entry name" value="Dimeric_a/b-barrel"/>
</dbReference>
<dbReference type="InterPro" id="IPR009799">
    <property type="entry name" value="EthD_dom"/>
</dbReference>